<protein>
    <submittedName>
        <fullName evidence="3">Phosphotransferase</fullName>
    </submittedName>
</protein>
<proteinExistence type="inferred from homology"/>
<dbReference type="Proteomes" id="UP000812277">
    <property type="component" value="Unassembled WGS sequence"/>
</dbReference>
<dbReference type="InterPro" id="IPR050249">
    <property type="entry name" value="Pseudomonas-type_ThrB"/>
</dbReference>
<dbReference type="Gene3D" id="3.30.200.20">
    <property type="entry name" value="Phosphorylase Kinase, domain 1"/>
    <property type="match status" value="1"/>
</dbReference>
<dbReference type="PANTHER" id="PTHR21064:SF6">
    <property type="entry name" value="AMINOGLYCOSIDE PHOSPHOTRANSFERASE DOMAIN-CONTAINING PROTEIN"/>
    <property type="match status" value="1"/>
</dbReference>
<dbReference type="RefSeq" id="WP_219874787.1">
    <property type="nucleotide sequence ID" value="NZ_JAHZIJ010000026.1"/>
</dbReference>
<evidence type="ECO:0000313" key="3">
    <source>
        <dbReference type="EMBL" id="MBW7477529.1"/>
    </source>
</evidence>
<feature type="domain" description="Aminoglycoside phosphotransferase" evidence="2">
    <location>
        <begin position="29"/>
        <end position="256"/>
    </location>
</feature>
<dbReference type="EMBL" id="JAHZIJ010000026">
    <property type="protein sequence ID" value="MBW7477529.1"/>
    <property type="molecule type" value="Genomic_DNA"/>
</dbReference>
<evidence type="ECO:0000259" key="2">
    <source>
        <dbReference type="Pfam" id="PF01636"/>
    </source>
</evidence>
<evidence type="ECO:0000313" key="4">
    <source>
        <dbReference type="Proteomes" id="UP000812277"/>
    </source>
</evidence>
<dbReference type="Pfam" id="PF01636">
    <property type="entry name" value="APH"/>
    <property type="match status" value="1"/>
</dbReference>
<dbReference type="Gene3D" id="3.90.1200.10">
    <property type="match status" value="1"/>
</dbReference>
<sequence length="336" mass="38891">MTREAGVDVGAYLAAYELPASWRAVQEESGMNNTTRMIYAGDVRYVLRIYDNHQDSGIVELEHHLLKELQLAKLPFHVPQPVFSREGKTITVHQSGKLGALYHYIEGERSSPDNDSHIEGLGWATGMLAHALQRINVINKPLYEPYYEWEKTHFSVPNDRLRQLVNESELLNYHLDELEQLIGHRERLSELRTHFMKLPHQWIHGDLVFSNCLAAGDRIVGILDFEFCTKDIRVMELAVVLAEFPHDDTDEAVRRIGLLCQGYGSAAQLTREELHHLPDLIKLRMMDVFLHFAGRYESNLDAAEVWDKQIVRTSFVCGWVDRNRERLMELFLKFLL</sequence>
<dbReference type="InterPro" id="IPR002575">
    <property type="entry name" value="Aminoglycoside_PTrfase"/>
</dbReference>
<dbReference type="InterPro" id="IPR011009">
    <property type="entry name" value="Kinase-like_dom_sf"/>
</dbReference>
<dbReference type="SUPFAM" id="SSF56112">
    <property type="entry name" value="Protein kinase-like (PK-like)"/>
    <property type="match status" value="1"/>
</dbReference>
<organism evidence="3 4">
    <name type="scientific">Paenibacillus oenotherae</name>
    <dbReference type="NCBI Taxonomy" id="1435645"/>
    <lineage>
        <taxon>Bacteria</taxon>
        <taxon>Bacillati</taxon>
        <taxon>Bacillota</taxon>
        <taxon>Bacilli</taxon>
        <taxon>Bacillales</taxon>
        <taxon>Paenibacillaceae</taxon>
        <taxon>Paenibacillus</taxon>
    </lineage>
</organism>
<keyword evidence="4" id="KW-1185">Reference proteome</keyword>
<comment type="caution">
    <text evidence="3">The sequence shown here is derived from an EMBL/GenBank/DDBJ whole genome shotgun (WGS) entry which is preliminary data.</text>
</comment>
<gene>
    <name evidence="3" type="ORF">K0T92_22680</name>
</gene>
<comment type="similarity">
    <text evidence="1">Belongs to the pseudomonas-type ThrB family.</text>
</comment>
<reference evidence="3 4" key="1">
    <citation type="submission" date="2021-07" db="EMBL/GenBank/DDBJ databases">
        <title>Paenibacillus radiodurans sp. nov., isolated from the southeastern edge of Tengger Desert.</title>
        <authorList>
            <person name="Zhang G."/>
        </authorList>
    </citation>
    <scope>NUCLEOTIDE SEQUENCE [LARGE SCALE GENOMIC DNA]</scope>
    <source>
        <strain evidence="3 4">DT7-4</strain>
    </source>
</reference>
<accession>A0ABS7DC61</accession>
<name>A0ABS7DC61_9BACL</name>
<dbReference type="PANTHER" id="PTHR21064">
    <property type="entry name" value="AMINOGLYCOSIDE PHOSPHOTRANSFERASE DOMAIN-CONTAINING PROTEIN-RELATED"/>
    <property type="match status" value="1"/>
</dbReference>
<evidence type="ECO:0000256" key="1">
    <source>
        <dbReference type="ARBA" id="ARBA00038240"/>
    </source>
</evidence>